<dbReference type="Proteomes" id="UP000799118">
    <property type="component" value="Unassembled WGS sequence"/>
</dbReference>
<accession>A0A6A4HGC6</accession>
<dbReference type="EMBL" id="ML769508">
    <property type="protein sequence ID" value="KAE9396771.1"/>
    <property type="molecule type" value="Genomic_DNA"/>
</dbReference>
<evidence type="ECO:0000256" key="1">
    <source>
        <dbReference type="SAM" id="Coils"/>
    </source>
</evidence>
<feature type="coiled-coil region" evidence="1">
    <location>
        <begin position="144"/>
        <end position="171"/>
    </location>
</feature>
<evidence type="ECO:0000313" key="2">
    <source>
        <dbReference type="EMBL" id="KAE9396771.1"/>
    </source>
</evidence>
<dbReference type="AlphaFoldDB" id="A0A6A4HGC6"/>
<keyword evidence="3" id="KW-1185">Reference proteome</keyword>
<gene>
    <name evidence="2" type="ORF">BT96DRAFT_921933</name>
</gene>
<name>A0A6A4HGC6_9AGAR</name>
<proteinExistence type="predicted"/>
<keyword evidence="1" id="KW-0175">Coiled coil</keyword>
<organism evidence="2 3">
    <name type="scientific">Gymnopus androsaceus JB14</name>
    <dbReference type="NCBI Taxonomy" id="1447944"/>
    <lineage>
        <taxon>Eukaryota</taxon>
        <taxon>Fungi</taxon>
        <taxon>Dikarya</taxon>
        <taxon>Basidiomycota</taxon>
        <taxon>Agaricomycotina</taxon>
        <taxon>Agaricomycetes</taxon>
        <taxon>Agaricomycetidae</taxon>
        <taxon>Agaricales</taxon>
        <taxon>Marasmiineae</taxon>
        <taxon>Omphalotaceae</taxon>
        <taxon>Gymnopus</taxon>
    </lineage>
</organism>
<feature type="coiled-coil region" evidence="1">
    <location>
        <begin position="68"/>
        <end position="102"/>
    </location>
</feature>
<reference evidence="2" key="1">
    <citation type="journal article" date="2019" name="Environ. Microbiol.">
        <title>Fungal ecological strategies reflected in gene transcription - a case study of two litter decomposers.</title>
        <authorList>
            <person name="Barbi F."/>
            <person name="Kohler A."/>
            <person name="Barry K."/>
            <person name="Baskaran P."/>
            <person name="Daum C."/>
            <person name="Fauchery L."/>
            <person name="Ihrmark K."/>
            <person name="Kuo A."/>
            <person name="LaButti K."/>
            <person name="Lipzen A."/>
            <person name="Morin E."/>
            <person name="Grigoriev I.V."/>
            <person name="Henrissat B."/>
            <person name="Lindahl B."/>
            <person name="Martin F."/>
        </authorList>
    </citation>
    <scope>NUCLEOTIDE SEQUENCE</scope>
    <source>
        <strain evidence="2">JB14</strain>
    </source>
</reference>
<sequence>MSYISRLLIDPLVFSNAETQYYHGIPFPRRTASNLLVTIALGTFLCDIVKRTFNKTLEWATGNGQRHLREMVRQRAIMKREIARTERQRRKAAREFHNIERDFQTAMSNVEAFEALPFAQHTRRSLALISKETISQATLVELMRRAHAERCQKLKRDCDELDKKIKTIESLLA</sequence>
<protein>
    <submittedName>
        <fullName evidence="2">Uncharacterized protein</fullName>
    </submittedName>
</protein>
<evidence type="ECO:0000313" key="3">
    <source>
        <dbReference type="Proteomes" id="UP000799118"/>
    </source>
</evidence>